<dbReference type="Gene3D" id="1.10.10.10">
    <property type="entry name" value="Winged helix-like DNA-binding domain superfamily/Winged helix DNA-binding domain"/>
    <property type="match status" value="1"/>
</dbReference>
<dbReference type="GO" id="GO:0003677">
    <property type="term" value="F:DNA binding"/>
    <property type="evidence" value="ECO:0007669"/>
    <property type="project" value="UniProtKB-KW"/>
</dbReference>
<organism evidence="5 6">
    <name type="scientific">Salipiger marinus</name>
    <dbReference type="NCBI Taxonomy" id="555512"/>
    <lineage>
        <taxon>Bacteria</taxon>
        <taxon>Pseudomonadati</taxon>
        <taxon>Pseudomonadota</taxon>
        <taxon>Alphaproteobacteria</taxon>
        <taxon>Rhodobacterales</taxon>
        <taxon>Roseobacteraceae</taxon>
        <taxon>Salipiger</taxon>
    </lineage>
</organism>
<dbReference type="EMBL" id="FNEJ01000033">
    <property type="protein sequence ID" value="SDJ45554.1"/>
    <property type="molecule type" value="Genomic_DNA"/>
</dbReference>
<dbReference type="Pfam" id="PF07729">
    <property type="entry name" value="FCD"/>
    <property type="match status" value="1"/>
</dbReference>
<keyword evidence="1" id="KW-0805">Transcription regulation</keyword>
<sequence length="237" mass="27287">MNTSLQAALDLMRPEPSILRPTAASRIYDDLRQRILSLDLPPGTNLLRAELAKDYEVSQTPLRDALQRLDQDGLVKIYPQSRTLVTRIDVPQLNEALFLRRALETEVVLGLARAKVPETVVRARAVIAMQRAVAEEGTQLRKFQQLDEYFHFILFEGLGREALHALLRSRSGHLDRVRRLQRHSEEKLQQILQGHTAIIDAIEAGDEARAIHEIRDHTYKPEDWADEYRILHKDYFA</sequence>
<dbReference type="SMART" id="SM00895">
    <property type="entry name" value="FCD"/>
    <property type="match status" value="1"/>
</dbReference>
<dbReference type="InterPro" id="IPR008920">
    <property type="entry name" value="TF_FadR/GntR_C"/>
</dbReference>
<dbReference type="OrthoDB" id="8638122at2"/>
<dbReference type="SUPFAM" id="SSF48008">
    <property type="entry name" value="GntR ligand-binding domain-like"/>
    <property type="match status" value="1"/>
</dbReference>
<evidence type="ECO:0000259" key="4">
    <source>
        <dbReference type="PROSITE" id="PS50949"/>
    </source>
</evidence>
<gene>
    <name evidence="5" type="ORF">SAMN04487993_103313</name>
</gene>
<dbReference type="SUPFAM" id="SSF46785">
    <property type="entry name" value="Winged helix' DNA-binding domain"/>
    <property type="match status" value="1"/>
</dbReference>
<dbReference type="InterPro" id="IPR011711">
    <property type="entry name" value="GntR_C"/>
</dbReference>
<accession>A0A1G8TVX6</accession>
<dbReference type="RefSeq" id="WP_089851854.1">
    <property type="nucleotide sequence ID" value="NZ_FNEJ01000033.1"/>
</dbReference>
<keyword evidence="3" id="KW-0804">Transcription</keyword>
<dbReference type="Pfam" id="PF00392">
    <property type="entry name" value="GntR"/>
    <property type="match status" value="1"/>
</dbReference>
<feature type="domain" description="HTH gntR-type" evidence="4">
    <location>
        <begin position="21"/>
        <end position="88"/>
    </location>
</feature>
<protein>
    <submittedName>
        <fullName evidence="5">DNA-binding transcriptional regulator, GntR family</fullName>
    </submittedName>
</protein>
<dbReference type="Gene3D" id="1.20.120.530">
    <property type="entry name" value="GntR ligand-binding domain-like"/>
    <property type="match status" value="1"/>
</dbReference>
<dbReference type="InterPro" id="IPR036390">
    <property type="entry name" value="WH_DNA-bd_sf"/>
</dbReference>
<dbReference type="InterPro" id="IPR036388">
    <property type="entry name" value="WH-like_DNA-bd_sf"/>
</dbReference>
<keyword evidence="6" id="KW-1185">Reference proteome</keyword>
<dbReference type="SMART" id="SM00345">
    <property type="entry name" value="HTH_GNTR"/>
    <property type="match status" value="1"/>
</dbReference>
<dbReference type="PANTHER" id="PTHR43537:SF45">
    <property type="entry name" value="GNTR FAMILY REGULATORY PROTEIN"/>
    <property type="match status" value="1"/>
</dbReference>
<evidence type="ECO:0000256" key="2">
    <source>
        <dbReference type="ARBA" id="ARBA00023125"/>
    </source>
</evidence>
<keyword evidence="2 5" id="KW-0238">DNA-binding</keyword>
<evidence type="ECO:0000256" key="3">
    <source>
        <dbReference type="ARBA" id="ARBA00023163"/>
    </source>
</evidence>
<evidence type="ECO:0000256" key="1">
    <source>
        <dbReference type="ARBA" id="ARBA00023015"/>
    </source>
</evidence>
<name>A0A1G8TVX6_9RHOB</name>
<reference evidence="5 6" key="1">
    <citation type="submission" date="2016-10" db="EMBL/GenBank/DDBJ databases">
        <authorList>
            <person name="de Groot N.N."/>
        </authorList>
    </citation>
    <scope>NUCLEOTIDE SEQUENCE [LARGE SCALE GENOMIC DNA]</scope>
    <source>
        <strain evidence="5 6">DSM 26424</strain>
    </source>
</reference>
<dbReference type="PANTHER" id="PTHR43537">
    <property type="entry name" value="TRANSCRIPTIONAL REGULATOR, GNTR FAMILY"/>
    <property type="match status" value="1"/>
</dbReference>
<evidence type="ECO:0000313" key="5">
    <source>
        <dbReference type="EMBL" id="SDJ45554.1"/>
    </source>
</evidence>
<evidence type="ECO:0000313" key="6">
    <source>
        <dbReference type="Proteomes" id="UP000199093"/>
    </source>
</evidence>
<dbReference type="PROSITE" id="PS50949">
    <property type="entry name" value="HTH_GNTR"/>
    <property type="match status" value="1"/>
</dbReference>
<dbReference type="InterPro" id="IPR000524">
    <property type="entry name" value="Tscrpt_reg_HTH_GntR"/>
</dbReference>
<dbReference type="Proteomes" id="UP000199093">
    <property type="component" value="Unassembled WGS sequence"/>
</dbReference>
<dbReference type="STRING" id="555512.SAMN04487993_103313"/>
<dbReference type="AlphaFoldDB" id="A0A1G8TVX6"/>
<proteinExistence type="predicted"/>
<dbReference type="GO" id="GO:0003700">
    <property type="term" value="F:DNA-binding transcription factor activity"/>
    <property type="evidence" value="ECO:0007669"/>
    <property type="project" value="InterPro"/>
</dbReference>